<sequence>MEPGEWLAGPVVDLAQLGSWGAALVSAAMILLLITTVPTLIGRMTGRWLARRSSPRSMQIGIGICAGLLLGVPVVGAVLQGIEYVPMPGRYIAIWVAWLAVIALGRWFNRSGRLAAGRDQVLEPHQHQP</sequence>
<keyword evidence="1" id="KW-0472">Membrane</keyword>
<keyword evidence="1" id="KW-1133">Transmembrane helix</keyword>
<evidence type="ECO:0000313" key="2">
    <source>
        <dbReference type="EMBL" id="MDH6283313.1"/>
    </source>
</evidence>
<comment type="caution">
    <text evidence="2">The sequence shown here is derived from an EMBL/GenBank/DDBJ whole genome shotgun (WGS) entry which is preliminary data.</text>
</comment>
<name>A0ABT6MG98_9NOCA</name>
<evidence type="ECO:0000256" key="1">
    <source>
        <dbReference type="SAM" id="Phobius"/>
    </source>
</evidence>
<protein>
    <submittedName>
        <fullName evidence="2">ABC-type phosphate transport system permease subunit</fullName>
    </submittedName>
</protein>
<dbReference type="EMBL" id="JARXVC010000013">
    <property type="protein sequence ID" value="MDH6283313.1"/>
    <property type="molecule type" value="Genomic_DNA"/>
</dbReference>
<accession>A0ABT6MG98</accession>
<keyword evidence="3" id="KW-1185">Reference proteome</keyword>
<reference evidence="2 3" key="1">
    <citation type="submission" date="2023-04" db="EMBL/GenBank/DDBJ databases">
        <title>Forest soil microbial communities from Buena Vista Peninsula, Colon Province, Panama.</title>
        <authorList>
            <person name="Bouskill N."/>
        </authorList>
    </citation>
    <scope>NUCLEOTIDE SEQUENCE [LARGE SCALE GENOMIC DNA]</scope>
    <source>
        <strain evidence="2 3">CFH S0262</strain>
    </source>
</reference>
<evidence type="ECO:0000313" key="3">
    <source>
        <dbReference type="Proteomes" id="UP001160334"/>
    </source>
</evidence>
<feature type="transmembrane region" description="Helical" evidence="1">
    <location>
        <begin position="62"/>
        <end position="82"/>
    </location>
</feature>
<dbReference type="RefSeq" id="WP_280762586.1">
    <property type="nucleotide sequence ID" value="NZ_JARXVC010000013.1"/>
</dbReference>
<gene>
    <name evidence="2" type="ORF">M2280_004556</name>
</gene>
<feature type="transmembrane region" description="Helical" evidence="1">
    <location>
        <begin position="20"/>
        <end position="41"/>
    </location>
</feature>
<keyword evidence="1" id="KW-0812">Transmembrane</keyword>
<organism evidence="2 3">
    <name type="scientific">Prescottella agglutinans</name>
    <dbReference type="NCBI Taxonomy" id="1644129"/>
    <lineage>
        <taxon>Bacteria</taxon>
        <taxon>Bacillati</taxon>
        <taxon>Actinomycetota</taxon>
        <taxon>Actinomycetes</taxon>
        <taxon>Mycobacteriales</taxon>
        <taxon>Nocardiaceae</taxon>
        <taxon>Prescottella</taxon>
    </lineage>
</organism>
<proteinExistence type="predicted"/>
<feature type="transmembrane region" description="Helical" evidence="1">
    <location>
        <begin position="88"/>
        <end position="108"/>
    </location>
</feature>
<dbReference type="Proteomes" id="UP001160334">
    <property type="component" value="Unassembled WGS sequence"/>
</dbReference>